<gene>
    <name evidence="1" type="ORF">MANES_03G003800</name>
</gene>
<dbReference type="EMBL" id="CM004389">
    <property type="protein sequence ID" value="OAY53533.1"/>
    <property type="molecule type" value="Genomic_DNA"/>
</dbReference>
<evidence type="ECO:0000313" key="1">
    <source>
        <dbReference type="EMBL" id="OAY53533.1"/>
    </source>
</evidence>
<sequence length="63" mass="7218">MKQMFSLGIFQHVEKVICSLCINSWGRSAGLWTCLFKYSSLVSNHENHRLLLQMGEQGNGKNF</sequence>
<protein>
    <submittedName>
        <fullName evidence="1">Uncharacterized protein</fullName>
    </submittedName>
</protein>
<organism evidence="1">
    <name type="scientific">Manihot esculenta</name>
    <name type="common">Cassava</name>
    <name type="synonym">Jatropha manihot</name>
    <dbReference type="NCBI Taxonomy" id="3983"/>
    <lineage>
        <taxon>Eukaryota</taxon>
        <taxon>Viridiplantae</taxon>
        <taxon>Streptophyta</taxon>
        <taxon>Embryophyta</taxon>
        <taxon>Tracheophyta</taxon>
        <taxon>Spermatophyta</taxon>
        <taxon>Magnoliopsida</taxon>
        <taxon>eudicotyledons</taxon>
        <taxon>Gunneridae</taxon>
        <taxon>Pentapetalae</taxon>
        <taxon>rosids</taxon>
        <taxon>fabids</taxon>
        <taxon>Malpighiales</taxon>
        <taxon>Euphorbiaceae</taxon>
        <taxon>Crotonoideae</taxon>
        <taxon>Manihoteae</taxon>
        <taxon>Manihot</taxon>
    </lineage>
</organism>
<dbReference type="AlphaFoldDB" id="A0A2C9W379"/>
<accession>A0A2C9W379</accession>
<reference evidence="1" key="1">
    <citation type="submission" date="2016-02" db="EMBL/GenBank/DDBJ databases">
        <title>WGS assembly of Manihot esculenta.</title>
        <authorList>
            <person name="Bredeson J.V."/>
            <person name="Prochnik S.E."/>
            <person name="Lyons J.B."/>
            <person name="Schmutz J."/>
            <person name="Grimwood J."/>
            <person name="Vrebalov J."/>
            <person name="Bart R.S."/>
            <person name="Amuge T."/>
            <person name="Ferguson M.E."/>
            <person name="Green R."/>
            <person name="Putnam N."/>
            <person name="Stites J."/>
            <person name="Rounsley S."/>
            <person name="Rokhsar D.S."/>
        </authorList>
    </citation>
    <scope>NUCLEOTIDE SEQUENCE [LARGE SCALE GENOMIC DNA]</scope>
    <source>
        <tissue evidence="1">Leaf</tissue>
    </source>
</reference>
<proteinExistence type="predicted"/>
<name>A0A2C9W379_MANES</name>